<feature type="non-terminal residue" evidence="1">
    <location>
        <position position="1"/>
    </location>
</feature>
<name>A0ACA9SLC6_9GLOM</name>
<feature type="non-terminal residue" evidence="1">
    <location>
        <position position="87"/>
    </location>
</feature>
<gene>
    <name evidence="1" type="ORF">RPERSI_LOCUS32663</name>
</gene>
<evidence type="ECO:0000313" key="2">
    <source>
        <dbReference type="Proteomes" id="UP000789920"/>
    </source>
</evidence>
<accession>A0ACA9SLC6</accession>
<dbReference type="EMBL" id="CAJVQC010137465">
    <property type="protein sequence ID" value="CAG8843226.1"/>
    <property type="molecule type" value="Genomic_DNA"/>
</dbReference>
<sequence>NDIHVLNATAFFWPTWMDEHLELVYESNNYNFSNQYIYHMWSMLSYDKYLQYMSPKSIKSEETSFNRAGAKISTPHPIFDIFTPLNL</sequence>
<organism evidence="1 2">
    <name type="scientific">Racocetra persica</name>
    <dbReference type="NCBI Taxonomy" id="160502"/>
    <lineage>
        <taxon>Eukaryota</taxon>
        <taxon>Fungi</taxon>
        <taxon>Fungi incertae sedis</taxon>
        <taxon>Mucoromycota</taxon>
        <taxon>Glomeromycotina</taxon>
        <taxon>Glomeromycetes</taxon>
        <taxon>Diversisporales</taxon>
        <taxon>Gigasporaceae</taxon>
        <taxon>Racocetra</taxon>
    </lineage>
</organism>
<keyword evidence="2" id="KW-1185">Reference proteome</keyword>
<dbReference type="Proteomes" id="UP000789920">
    <property type="component" value="Unassembled WGS sequence"/>
</dbReference>
<evidence type="ECO:0000313" key="1">
    <source>
        <dbReference type="EMBL" id="CAG8843226.1"/>
    </source>
</evidence>
<reference evidence="1" key="1">
    <citation type="submission" date="2021-06" db="EMBL/GenBank/DDBJ databases">
        <authorList>
            <person name="Kallberg Y."/>
            <person name="Tangrot J."/>
            <person name="Rosling A."/>
        </authorList>
    </citation>
    <scope>NUCLEOTIDE SEQUENCE</scope>
    <source>
        <strain evidence="1">MA461A</strain>
    </source>
</reference>
<protein>
    <submittedName>
        <fullName evidence="1">13316_t:CDS:1</fullName>
    </submittedName>
</protein>
<comment type="caution">
    <text evidence="1">The sequence shown here is derived from an EMBL/GenBank/DDBJ whole genome shotgun (WGS) entry which is preliminary data.</text>
</comment>
<proteinExistence type="predicted"/>